<feature type="region of interest" description="Disordered" evidence="1">
    <location>
        <begin position="183"/>
        <end position="207"/>
    </location>
</feature>
<comment type="caution">
    <text evidence="2">The sequence shown here is derived from an EMBL/GenBank/DDBJ whole genome shotgun (WGS) entry which is preliminary data.</text>
</comment>
<dbReference type="EMBL" id="JBBWUH010000003">
    <property type="protein sequence ID" value="KAK8173304.1"/>
    <property type="molecule type" value="Genomic_DNA"/>
</dbReference>
<sequence length="217" mass="24815">MSHWSRPCNWANRPTCSCGEPAQRLVWLRAITLVDYCILFSSRALTSATVFNNLPMCLRARWANLNAEAPSDRLESLCWTGHWRQKFALHTVLFLWDHSYSTTDRYTSTRTIETYDKHLTRRCWSVISTLLLRRCSFMCNQRLASAPALSLPPQRDAPTGWPRVDACNTRLFFSCQKRACPVHVGSSSSSPARRLKHPTDDHDGLPVAASHYTLSHH</sequence>
<evidence type="ECO:0000256" key="1">
    <source>
        <dbReference type="SAM" id="MobiDB-lite"/>
    </source>
</evidence>
<reference evidence="2 3" key="1">
    <citation type="journal article" date="2022" name="G3 (Bethesda)">
        <title>Enemy or ally: a genomic approach to elucidate the lifestyle of Phyllosticta citrichinaensis.</title>
        <authorList>
            <person name="Buijs V.A."/>
            <person name="Groenewald J.Z."/>
            <person name="Haridas S."/>
            <person name="LaButti K.M."/>
            <person name="Lipzen A."/>
            <person name="Martin F.M."/>
            <person name="Barry K."/>
            <person name="Grigoriev I.V."/>
            <person name="Crous P.W."/>
            <person name="Seidl M.F."/>
        </authorList>
    </citation>
    <scope>NUCLEOTIDE SEQUENCE [LARGE SCALE GENOMIC DNA]</scope>
    <source>
        <strain evidence="2 3">CBS 129764</strain>
    </source>
</reference>
<evidence type="ECO:0000313" key="2">
    <source>
        <dbReference type="EMBL" id="KAK8173304.1"/>
    </source>
</evidence>
<keyword evidence="3" id="KW-1185">Reference proteome</keyword>
<name>A0ABR1XYH2_9PEZI</name>
<dbReference type="Proteomes" id="UP001456524">
    <property type="component" value="Unassembled WGS sequence"/>
</dbReference>
<accession>A0ABR1XYH2</accession>
<evidence type="ECO:0000313" key="3">
    <source>
        <dbReference type="Proteomes" id="UP001456524"/>
    </source>
</evidence>
<organism evidence="2 3">
    <name type="scientific">Phyllosticta citrichinensis</name>
    <dbReference type="NCBI Taxonomy" id="1130410"/>
    <lineage>
        <taxon>Eukaryota</taxon>
        <taxon>Fungi</taxon>
        <taxon>Dikarya</taxon>
        <taxon>Ascomycota</taxon>
        <taxon>Pezizomycotina</taxon>
        <taxon>Dothideomycetes</taxon>
        <taxon>Dothideomycetes incertae sedis</taxon>
        <taxon>Botryosphaeriales</taxon>
        <taxon>Phyllostictaceae</taxon>
        <taxon>Phyllosticta</taxon>
    </lineage>
</organism>
<proteinExistence type="predicted"/>
<protein>
    <submittedName>
        <fullName evidence="2">Uncharacterized protein</fullName>
    </submittedName>
</protein>
<gene>
    <name evidence="2" type="ORF">IWX90DRAFT_138184</name>
</gene>